<dbReference type="STRING" id="1005945.SAMN05216561_101333"/>
<dbReference type="Proteomes" id="UP000198649">
    <property type="component" value="Unassembled WGS sequence"/>
</dbReference>
<keyword evidence="1" id="KW-0808">Transferase</keyword>
<dbReference type="RefSeq" id="WP_218031108.1">
    <property type="nucleotide sequence ID" value="NZ_BKAF01000001.1"/>
</dbReference>
<dbReference type="GO" id="GO:0008168">
    <property type="term" value="F:methyltransferase activity"/>
    <property type="evidence" value="ECO:0007669"/>
    <property type="project" value="UniProtKB-KW"/>
</dbReference>
<gene>
    <name evidence="1" type="ORF">SAMN05216561_101333</name>
</gene>
<keyword evidence="2" id="KW-1185">Reference proteome</keyword>
<protein>
    <submittedName>
        <fullName evidence="1">O-methyltransferase</fullName>
    </submittedName>
</protein>
<evidence type="ECO:0000313" key="2">
    <source>
        <dbReference type="Proteomes" id="UP000198649"/>
    </source>
</evidence>
<dbReference type="SUPFAM" id="SSF53335">
    <property type="entry name" value="S-adenosyl-L-methionine-dependent methyltransferases"/>
    <property type="match status" value="1"/>
</dbReference>
<organism evidence="1 2">
    <name type="scientific">Nocardioides psychrotolerans</name>
    <dbReference type="NCBI Taxonomy" id="1005945"/>
    <lineage>
        <taxon>Bacteria</taxon>
        <taxon>Bacillati</taxon>
        <taxon>Actinomycetota</taxon>
        <taxon>Actinomycetes</taxon>
        <taxon>Propionibacteriales</taxon>
        <taxon>Nocardioidaceae</taxon>
        <taxon>Nocardioides</taxon>
    </lineage>
</organism>
<dbReference type="PANTHER" id="PTHR40036:SF1">
    <property type="entry name" value="MACROCIN O-METHYLTRANSFERASE"/>
    <property type="match status" value="1"/>
</dbReference>
<dbReference type="InterPro" id="IPR008884">
    <property type="entry name" value="TylF_MeTrfase"/>
</dbReference>
<name>A0A1I3BUJ1_9ACTN</name>
<dbReference type="EMBL" id="FOQG01000001">
    <property type="protein sequence ID" value="SFH65922.1"/>
    <property type="molecule type" value="Genomic_DNA"/>
</dbReference>
<proteinExistence type="predicted"/>
<dbReference type="GO" id="GO:0032259">
    <property type="term" value="P:methylation"/>
    <property type="evidence" value="ECO:0007669"/>
    <property type="project" value="UniProtKB-KW"/>
</dbReference>
<accession>A0A1I3BUJ1</accession>
<dbReference type="InterPro" id="IPR029063">
    <property type="entry name" value="SAM-dependent_MTases_sf"/>
</dbReference>
<sequence length="282" mass="31572">MTTSPTDSPTDSPAVALYLDVMAKMLTRYEFEGRNVTVKLPSRSYESYLWDLVRGAMKGRDIRMVESGEFDREAREVGRDWPADAETMIGMKRMANVRACVESVIVDGVPGDLIETGAWRGGSTIYMRAILKAHGETGRTVWVADSFEGLPAYDGRYEADAGDQHHTRDELAISVDDVRDNFRRYDLLDEQVQFLVGWFSDTLPTAPIERLAVLRLDGDMYSSTMDALDALYDKVSVGGYVIVDDYGAVPACAKAIHDFRDARGITDPIEEIDWAGVFWRKS</sequence>
<dbReference type="AlphaFoldDB" id="A0A1I3BUJ1"/>
<dbReference type="Pfam" id="PF05711">
    <property type="entry name" value="TylF"/>
    <property type="match status" value="1"/>
</dbReference>
<dbReference type="PANTHER" id="PTHR40036">
    <property type="entry name" value="MACROCIN O-METHYLTRANSFERASE"/>
    <property type="match status" value="1"/>
</dbReference>
<dbReference type="Gene3D" id="3.40.50.150">
    <property type="entry name" value="Vaccinia Virus protein VP39"/>
    <property type="match status" value="1"/>
</dbReference>
<reference evidence="1 2" key="1">
    <citation type="submission" date="2016-10" db="EMBL/GenBank/DDBJ databases">
        <authorList>
            <person name="de Groot N.N."/>
        </authorList>
    </citation>
    <scope>NUCLEOTIDE SEQUENCE [LARGE SCALE GENOMIC DNA]</scope>
    <source>
        <strain evidence="1 2">CGMCC 1.11156</strain>
    </source>
</reference>
<evidence type="ECO:0000313" key="1">
    <source>
        <dbReference type="EMBL" id="SFH65922.1"/>
    </source>
</evidence>
<keyword evidence="1" id="KW-0489">Methyltransferase</keyword>